<gene>
    <name evidence="2" type="ORF">QVZ41_14175</name>
</gene>
<evidence type="ECO:0000313" key="2">
    <source>
        <dbReference type="EMBL" id="MDO3695995.1"/>
    </source>
</evidence>
<dbReference type="Gene3D" id="3.40.50.300">
    <property type="entry name" value="P-loop containing nucleotide triphosphate hydrolases"/>
    <property type="match status" value="1"/>
</dbReference>
<evidence type="ECO:0000313" key="3">
    <source>
        <dbReference type="Proteomes" id="UP001168642"/>
    </source>
</evidence>
<reference evidence="2" key="1">
    <citation type="submission" date="2023-07" db="EMBL/GenBank/DDBJ databases">
        <title>Wenyingzhuangia sp. chi5 genome sequencing and assembly.</title>
        <authorList>
            <person name="Park S."/>
        </authorList>
    </citation>
    <scope>NUCLEOTIDE SEQUENCE</scope>
    <source>
        <strain evidence="2">Chi5</strain>
    </source>
</reference>
<dbReference type="Proteomes" id="UP001168642">
    <property type="component" value="Unassembled WGS sequence"/>
</dbReference>
<dbReference type="InterPro" id="IPR011646">
    <property type="entry name" value="KAP_P-loop"/>
</dbReference>
<keyword evidence="3" id="KW-1185">Reference proteome</keyword>
<sequence>MNKHIVDYLNYYINIENPQYAILINGSWGSGKTFFIKEQLKTWEEEKDDSQETITLQPIYVSLNGISTIKQINEKIRAEISPILHSKGMKVAKNIFKGFLKTAIKIDIDFDNNDKSDGNLSFNLDSLDIFNSSNDKIKGKKILIFDDIERCKIDTDEIFGFINYYVEHLSCKVILLSDENKIKLKYNDSESKIKYKDFKEKLIGQTFYIESDIDSAISYFFKQTKQRNKNLDLDSHKELIIHLFKTSKLENLRVLKQAILDFSRIISKINTQTKEHDNYDEFLVNFLAYFIIVYAELKTGNNQYKEFKKTFSLLDEDNTSENSLNTKYKEIFSEYNIYDSTYTFPIIELYNYIENGHIEKDKLNQLINSNAFFRKDEQEDWEKLWYWYELEDKEFKLLSKSVWSLFVSEKINNISVLIHITGIFLKLINENIISKEKSYVLKKAKRISMKIFKKGNIPAQYSLFGFMNSSHGKQYHSNETEEFKLLKNYIESLVIKNQSNKTKSYLKDYFENINEDSIKNIYSILKEITPESNTTYENTAIFEYVNGKKLGEKIKLLSNKSLLSFKHFLHSRYYPEEKYTNVSLQSYHKNDIKCLSELIIILKKNIKKRDLIKNKIISLFSNDLENIIIKLNKL</sequence>
<organism evidence="2 3">
    <name type="scientific">Wenyingzhuangia gilva</name>
    <dbReference type="NCBI Taxonomy" id="3057677"/>
    <lineage>
        <taxon>Bacteria</taxon>
        <taxon>Pseudomonadati</taxon>
        <taxon>Bacteroidota</taxon>
        <taxon>Flavobacteriia</taxon>
        <taxon>Flavobacteriales</taxon>
        <taxon>Flavobacteriaceae</taxon>
        <taxon>Wenyingzhuangia</taxon>
    </lineage>
</organism>
<proteinExistence type="predicted"/>
<feature type="domain" description="KAP NTPase" evidence="1">
    <location>
        <begin position="3"/>
        <end position="265"/>
    </location>
</feature>
<protein>
    <submittedName>
        <fullName evidence="2">P-loop NTPase fold protein</fullName>
    </submittedName>
</protein>
<name>A0ABT8VVN8_9FLAO</name>
<comment type="caution">
    <text evidence="2">The sequence shown here is derived from an EMBL/GenBank/DDBJ whole genome shotgun (WGS) entry which is preliminary data.</text>
</comment>
<dbReference type="EMBL" id="JAUMIT010000016">
    <property type="protein sequence ID" value="MDO3695995.1"/>
    <property type="molecule type" value="Genomic_DNA"/>
</dbReference>
<dbReference type="Pfam" id="PF07693">
    <property type="entry name" value="KAP_NTPase"/>
    <property type="match status" value="1"/>
</dbReference>
<accession>A0ABT8VVN8</accession>
<dbReference type="RefSeq" id="WP_302885302.1">
    <property type="nucleotide sequence ID" value="NZ_JAUMIT010000016.1"/>
</dbReference>
<dbReference type="InterPro" id="IPR027417">
    <property type="entry name" value="P-loop_NTPase"/>
</dbReference>
<evidence type="ECO:0000259" key="1">
    <source>
        <dbReference type="Pfam" id="PF07693"/>
    </source>
</evidence>